<evidence type="ECO:0000256" key="2">
    <source>
        <dbReference type="ARBA" id="ARBA00006683"/>
    </source>
</evidence>
<gene>
    <name evidence="9" type="primary">cap8A</name>
    <name evidence="9" type="ORF">CNLFYP112_01930</name>
</gene>
<comment type="similarity">
    <text evidence="2">Belongs to the CpsC/CapA family.</text>
</comment>
<feature type="transmembrane region" description="Helical" evidence="7">
    <location>
        <begin position="182"/>
        <end position="203"/>
    </location>
</feature>
<evidence type="ECO:0000256" key="7">
    <source>
        <dbReference type="SAM" id="Phobius"/>
    </source>
</evidence>
<reference evidence="9" key="1">
    <citation type="submission" date="2019-11" db="EMBL/GenBank/DDBJ databases">
        <authorList>
            <person name="Feng L."/>
        </authorList>
    </citation>
    <scope>NUCLEOTIDE SEQUENCE</scope>
    <source>
        <strain evidence="9">CnexileLFYP112</strain>
    </source>
</reference>
<evidence type="ECO:0000256" key="3">
    <source>
        <dbReference type="ARBA" id="ARBA00022475"/>
    </source>
</evidence>
<comment type="subcellular location">
    <subcellularLocation>
        <location evidence="1">Cell membrane</location>
        <topology evidence="1">Multi-pass membrane protein</topology>
    </subcellularLocation>
</comment>
<dbReference type="Pfam" id="PF02706">
    <property type="entry name" value="Wzz"/>
    <property type="match status" value="1"/>
</dbReference>
<dbReference type="InterPro" id="IPR003856">
    <property type="entry name" value="LPS_length_determ_N"/>
</dbReference>
<keyword evidence="6 7" id="KW-0472">Membrane</keyword>
<keyword evidence="5 7" id="KW-1133">Transmembrane helix</keyword>
<proteinExistence type="inferred from homology"/>
<dbReference type="PANTHER" id="PTHR32309:SF13">
    <property type="entry name" value="FERRIC ENTEROBACTIN TRANSPORT PROTEIN FEPE"/>
    <property type="match status" value="1"/>
</dbReference>
<dbReference type="GO" id="GO:0004713">
    <property type="term" value="F:protein tyrosine kinase activity"/>
    <property type="evidence" value="ECO:0007669"/>
    <property type="project" value="TreeGrafter"/>
</dbReference>
<evidence type="ECO:0000256" key="1">
    <source>
        <dbReference type="ARBA" id="ARBA00004651"/>
    </source>
</evidence>
<accession>A0A6N2U5E9</accession>
<dbReference type="InterPro" id="IPR050445">
    <property type="entry name" value="Bact_polysacc_biosynth/exp"/>
</dbReference>
<evidence type="ECO:0000313" key="9">
    <source>
        <dbReference type="EMBL" id="VYT13190.1"/>
    </source>
</evidence>
<organism evidence="9">
    <name type="scientific">[Clostridium] nexile</name>
    <dbReference type="NCBI Taxonomy" id="29361"/>
    <lineage>
        <taxon>Bacteria</taxon>
        <taxon>Bacillati</taxon>
        <taxon>Bacillota</taxon>
        <taxon>Clostridia</taxon>
        <taxon>Lachnospirales</taxon>
        <taxon>Lachnospiraceae</taxon>
        <taxon>Tyzzerella</taxon>
    </lineage>
</organism>
<evidence type="ECO:0000256" key="6">
    <source>
        <dbReference type="ARBA" id="ARBA00023136"/>
    </source>
</evidence>
<dbReference type="EMBL" id="CACRTG010000013">
    <property type="protein sequence ID" value="VYT13190.1"/>
    <property type="molecule type" value="Genomic_DNA"/>
</dbReference>
<keyword evidence="3" id="KW-1003">Cell membrane</keyword>
<evidence type="ECO:0000256" key="4">
    <source>
        <dbReference type="ARBA" id="ARBA00022692"/>
    </source>
</evidence>
<dbReference type="AlphaFoldDB" id="A0A6N2U5E9"/>
<evidence type="ECO:0000259" key="8">
    <source>
        <dbReference type="Pfam" id="PF02706"/>
    </source>
</evidence>
<dbReference type="GO" id="GO:0005886">
    <property type="term" value="C:plasma membrane"/>
    <property type="evidence" value="ECO:0007669"/>
    <property type="project" value="UniProtKB-SubCell"/>
</dbReference>
<feature type="transmembrane region" description="Helical" evidence="7">
    <location>
        <begin position="26"/>
        <end position="48"/>
    </location>
</feature>
<evidence type="ECO:0000256" key="5">
    <source>
        <dbReference type="ARBA" id="ARBA00022989"/>
    </source>
</evidence>
<feature type="domain" description="Polysaccharide chain length determinant N-terminal" evidence="8">
    <location>
        <begin position="12"/>
        <end position="99"/>
    </location>
</feature>
<sequence length="237" mass="25815">MQEQYENQEEGQIDLLEIIHVMLRKWWLIVLCGIIGAGALGVYTKFFVTPQYSASSTIYILSSTTNVSGSRISLSLSEQLTADFLLLAKSRPVLEEAAEKVGEGVTSEMLAGSVVIENPTGSHMLKVTATNEDAQLAKDIANTMADVVAKQVAKVMDTDQPNLMESAVKPVAPVSPNLSKNIMMGGLIGVALAIAAIVLLYMLDDTVKDEDDVRKYLGVNTLAAFPERRKKRRKRVS</sequence>
<dbReference type="PANTHER" id="PTHR32309">
    <property type="entry name" value="TYROSINE-PROTEIN KINASE"/>
    <property type="match status" value="1"/>
</dbReference>
<name>A0A6N2U5E9_9FIRM</name>
<keyword evidence="4 7" id="KW-0812">Transmembrane</keyword>
<protein>
    <submittedName>
        <fullName evidence="9">Capsular polysaccharide type 8 biosynthesis protein cap8A</fullName>
    </submittedName>
</protein>